<sequence length="345" mass="37095">MDPRAELARLVDLATPFAIRTAVSLRLPQLIEGGTTDLAGLARAADAHEDSLARLLNHLVAVGLFDRPEQDRYALTPLAEALLAEDARWQLAWLDIDGPGAKMDLAYTGMLHSIRTGESAYHGVHGVAFWKDYQRDERLRVFFGAIMAGHAWQTGPALAAEYDWEPVRKVIDVGGGIGALLSEVLHKQPHLEGAVLDLPEVAPEANEALKEAGLAGRARFIGGSFFDRLPTGYDVLMVSRVLTDWNDEDATRILARTCEAAGPDGRVLIVEVLAGEEHAKNNSSFDLQSLTLLGGRERTAEDFHRLAAAAGLAVLSTRHLPGGLLLVECAQDSAGQDTTTGNGTA</sequence>
<accession>A0A9Q3Z635</accession>
<organism evidence="6 7">
    <name type="scientific">Streptomyces guryensis</name>
    <dbReference type="NCBI Taxonomy" id="2886947"/>
    <lineage>
        <taxon>Bacteria</taxon>
        <taxon>Bacillati</taxon>
        <taxon>Actinomycetota</taxon>
        <taxon>Actinomycetes</taxon>
        <taxon>Kitasatosporales</taxon>
        <taxon>Streptomycetaceae</taxon>
        <taxon>Streptomyces</taxon>
    </lineage>
</organism>
<dbReference type="PANTHER" id="PTHR43712">
    <property type="entry name" value="PUTATIVE (AFU_ORTHOLOGUE AFUA_4G14580)-RELATED"/>
    <property type="match status" value="1"/>
</dbReference>
<evidence type="ECO:0000313" key="6">
    <source>
        <dbReference type="EMBL" id="MCD9875668.1"/>
    </source>
</evidence>
<evidence type="ECO:0000256" key="2">
    <source>
        <dbReference type="ARBA" id="ARBA00022679"/>
    </source>
</evidence>
<feature type="domain" description="O-methyltransferase C-terminal" evidence="4">
    <location>
        <begin position="113"/>
        <end position="312"/>
    </location>
</feature>
<evidence type="ECO:0000256" key="3">
    <source>
        <dbReference type="ARBA" id="ARBA00022691"/>
    </source>
</evidence>
<dbReference type="InterPro" id="IPR001077">
    <property type="entry name" value="COMT_C"/>
</dbReference>
<dbReference type="InterPro" id="IPR029063">
    <property type="entry name" value="SAM-dependent_MTases_sf"/>
</dbReference>
<dbReference type="GO" id="GO:0046983">
    <property type="term" value="F:protein dimerization activity"/>
    <property type="evidence" value="ECO:0007669"/>
    <property type="project" value="InterPro"/>
</dbReference>
<reference evidence="6" key="1">
    <citation type="submission" date="2021-12" db="EMBL/GenBank/DDBJ databases">
        <authorList>
            <person name="Lee J.-H."/>
            <person name="Kim S.-B."/>
        </authorList>
    </citation>
    <scope>NUCLEOTIDE SEQUENCE</scope>
    <source>
        <strain evidence="6">NR30</strain>
    </source>
</reference>
<dbReference type="CDD" id="cd02440">
    <property type="entry name" value="AdoMet_MTases"/>
    <property type="match status" value="1"/>
</dbReference>
<dbReference type="SUPFAM" id="SSF53335">
    <property type="entry name" value="S-adenosyl-L-methionine-dependent methyltransferases"/>
    <property type="match status" value="1"/>
</dbReference>
<dbReference type="Gene3D" id="1.10.287.1350">
    <property type="match status" value="1"/>
</dbReference>
<evidence type="ECO:0000259" key="4">
    <source>
        <dbReference type="Pfam" id="PF00891"/>
    </source>
</evidence>
<proteinExistence type="predicted"/>
<dbReference type="Pfam" id="PF00891">
    <property type="entry name" value="Methyltransf_2"/>
    <property type="match status" value="1"/>
</dbReference>
<dbReference type="InterPro" id="IPR016461">
    <property type="entry name" value="COMT-like"/>
</dbReference>
<dbReference type="PIRSF" id="PIRSF005739">
    <property type="entry name" value="O-mtase"/>
    <property type="match status" value="1"/>
</dbReference>
<keyword evidence="3" id="KW-0949">S-adenosyl-L-methionine</keyword>
<dbReference type="PANTHER" id="PTHR43712:SF2">
    <property type="entry name" value="O-METHYLTRANSFERASE CICE"/>
    <property type="match status" value="1"/>
</dbReference>
<dbReference type="GO" id="GO:0032259">
    <property type="term" value="P:methylation"/>
    <property type="evidence" value="ECO:0007669"/>
    <property type="project" value="UniProtKB-KW"/>
</dbReference>
<dbReference type="PROSITE" id="PS51683">
    <property type="entry name" value="SAM_OMT_II"/>
    <property type="match status" value="1"/>
</dbReference>
<dbReference type="InterPro" id="IPR012967">
    <property type="entry name" value="COMT_dimerisation"/>
</dbReference>
<evidence type="ECO:0000256" key="1">
    <source>
        <dbReference type="ARBA" id="ARBA00022603"/>
    </source>
</evidence>
<evidence type="ECO:0000313" key="7">
    <source>
        <dbReference type="Proteomes" id="UP001108029"/>
    </source>
</evidence>
<dbReference type="InterPro" id="IPR036388">
    <property type="entry name" value="WH-like_DNA-bd_sf"/>
</dbReference>
<dbReference type="Gene3D" id="1.10.10.10">
    <property type="entry name" value="Winged helix-like DNA-binding domain superfamily/Winged helix DNA-binding domain"/>
    <property type="match status" value="1"/>
</dbReference>
<dbReference type="Gene3D" id="3.40.50.150">
    <property type="entry name" value="Vaccinia Virus protein VP39"/>
    <property type="match status" value="1"/>
</dbReference>
<dbReference type="RefSeq" id="WP_232649772.1">
    <property type="nucleotide sequence ID" value="NZ_JAJSBI010000008.1"/>
</dbReference>
<dbReference type="AlphaFoldDB" id="A0A9Q3Z635"/>
<dbReference type="GO" id="GO:0008171">
    <property type="term" value="F:O-methyltransferase activity"/>
    <property type="evidence" value="ECO:0007669"/>
    <property type="project" value="InterPro"/>
</dbReference>
<dbReference type="Proteomes" id="UP001108029">
    <property type="component" value="Unassembled WGS sequence"/>
</dbReference>
<keyword evidence="7" id="KW-1185">Reference proteome</keyword>
<feature type="domain" description="O-methyltransferase dimerisation" evidence="5">
    <location>
        <begin position="14"/>
        <end position="84"/>
    </location>
</feature>
<name>A0A9Q3Z635_9ACTN</name>
<dbReference type="InterPro" id="IPR036390">
    <property type="entry name" value="WH_DNA-bd_sf"/>
</dbReference>
<comment type="caution">
    <text evidence="6">The sequence shown here is derived from an EMBL/GenBank/DDBJ whole genome shotgun (WGS) entry which is preliminary data.</text>
</comment>
<dbReference type="Pfam" id="PF08100">
    <property type="entry name" value="Dimerisation"/>
    <property type="match status" value="1"/>
</dbReference>
<gene>
    <name evidence="6" type="ORF">LJ657_18785</name>
</gene>
<keyword evidence="1" id="KW-0489">Methyltransferase</keyword>
<protein>
    <submittedName>
        <fullName evidence="6">Acetylserotonin O-methyltransferase</fullName>
    </submittedName>
</protein>
<dbReference type="SUPFAM" id="SSF46785">
    <property type="entry name" value="Winged helix' DNA-binding domain"/>
    <property type="match status" value="1"/>
</dbReference>
<evidence type="ECO:0000259" key="5">
    <source>
        <dbReference type="Pfam" id="PF08100"/>
    </source>
</evidence>
<dbReference type="EMBL" id="JAJSBI010000008">
    <property type="protein sequence ID" value="MCD9875668.1"/>
    <property type="molecule type" value="Genomic_DNA"/>
</dbReference>
<keyword evidence="2" id="KW-0808">Transferase</keyword>